<dbReference type="SMART" id="SM00849">
    <property type="entry name" value="Lactamase_B"/>
    <property type="match status" value="1"/>
</dbReference>
<evidence type="ECO:0000256" key="3">
    <source>
        <dbReference type="ARBA" id="ARBA00022801"/>
    </source>
</evidence>
<reference evidence="7" key="2">
    <citation type="submission" date="2020-09" db="EMBL/GenBank/DDBJ databases">
        <authorList>
            <person name="Sun Q."/>
            <person name="Zhou Y."/>
        </authorList>
    </citation>
    <scope>NUCLEOTIDE SEQUENCE</scope>
    <source>
        <strain evidence="7">CGMCC 1.12214</strain>
    </source>
</reference>
<sequence>MSIDRRTFLTAATGLAAASAAPAAALAAAPPVGKPTAGAYRYKVGDYEITAIHDGINNLKLTEGFVKNAKLADVQGALKDAYMSPETLPITFTALVINTGSKLILVDTGLGGLGGPTNGQLVPNMKAAGIDPASIDTVLISHFHGDHINGVRPKEGVEGFTKAEILVPAAEWDFWMDDAKMAQAPEGMKGAFANVRRVFGPMAKDVKRYDWNKEVAPGITAIGAPGHTPGHTIFAVASGSEKLMILSDVTNHPALFVRNPDWSAVFDQDADMARATRHKVLDMVATERMHVAGFHFPFPAHGFIAKDGKGYNFVPTPWSTVL</sequence>
<dbReference type="PROSITE" id="PS51318">
    <property type="entry name" value="TAT"/>
    <property type="match status" value="1"/>
</dbReference>
<evidence type="ECO:0000256" key="4">
    <source>
        <dbReference type="ARBA" id="ARBA00022833"/>
    </source>
</evidence>
<dbReference type="EMBL" id="BMES01000003">
    <property type="protein sequence ID" value="GGH32863.1"/>
    <property type="molecule type" value="Genomic_DNA"/>
</dbReference>
<feature type="domain" description="Metallo-beta-lactamase" evidence="6">
    <location>
        <begin position="90"/>
        <end position="295"/>
    </location>
</feature>
<evidence type="ECO:0000313" key="8">
    <source>
        <dbReference type="Proteomes" id="UP000603912"/>
    </source>
</evidence>
<reference evidence="7" key="1">
    <citation type="journal article" date="2014" name="Int. J. Syst. Evol. Microbiol.">
        <title>Complete genome sequence of Corynebacterium casei LMG S-19264T (=DSM 44701T), isolated from a smear-ripened cheese.</title>
        <authorList>
            <consortium name="US DOE Joint Genome Institute (JGI-PGF)"/>
            <person name="Walter F."/>
            <person name="Albersmeier A."/>
            <person name="Kalinowski J."/>
            <person name="Ruckert C."/>
        </authorList>
    </citation>
    <scope>NUCLEOTIDE SEQUENCE</scope>
    <source>
        <strain evidence="7">CGMCC 1.12214</strain>
    </source>
</reference>
<dbReference type="InterPro" id="IPR006311">
    <property type="entry name" value="TAT_signal"/>
</dbReference>
<dbReference type="RefSeq" id="WP_188520056.1">
    <property type="nucleotide sequence ID" value="NZ_BMES01000003.1"/>
</dbReference>
<dbReference type="AlphaFoldDB" id="A0A917IAK9"/>
<dbReference type="CDD" id="cd07720">
    <property type="entry name" value="OPHC2-like_MBL-fold"/>
    <property type="match status" value="1"/>
</dbReference>
<name>A0A917IAK9_9HYPH</name>
<dbReference type="PANTHER" id="PTHR42978:SF6">
    <property type="entry name" value="QUORUM-QUENCHING LACTONASE YTNP-RELATED"/>
    <property type="match status" value="1"/>
</dbReference>
<feature type="chain" id="PRO_5038128525" evidence="5">
    <location>
        <begin position="28"/>
        <end position="322"/>
    </location>
</feature>
<dbReference type="GO" id="GO:0046872">
    <property type="term" value="F:metal ion binding"/>
    <property type="evidence" value="ECO:0007669"/>
    <property type="project" value="UniProtKB-KW"/>
</dbReference>
<dbReference type="Proteomes" id="UP000603912">
    <property type="component" value="Unassembled WGS sequence"/>
</dbReference>
<gene>
    <name evidence="7" type="ORF">GCM10007036_45080</name>
</gene>
<keyword evidence="2" id="KW-0479">Metal-binding</keyword>
<keyword evidence="4" id="KW-0862">Zinc</keyword>
<feature type="signal peptide" evidence="5">
    <location>
        <begin position="1"/>
        <end position="27"/>
    </location>
</feature>
<organism evidence="7 8">
    <name type="scientific">Alsobacter metallidurans</name>
    <dbReference type="NCBI Taxonomy" id="340221"/>
    <lineage>
        <taxon>Bacteria</taxon>
        <taxon>Pseudomonadati</taxon>
        <taxon>Pseudomonadota</taxon>
        <taxon>Alphaproteobacteria</taxon>
        <taxon>Hyphomicrobiales</taxon>
        <taxon>Alsobacteraceae</taxon>
        <taxon>Alsobacter</taxon>
    </lineage>
</organism>
<protein>
    <submittedName>
        <fullName evidence="7">MBL fold metallo-hydrolase</fullName>
    </submittedName>
</protein>
<dbReference type="GO" id="GO:0016787">
    <property type="term" value="F:hydrolase activity"/>
    <property type="evidence" value="ECO:0007669"/>
    <property type="project" value="UniProtKB-KW"/>
</dbReference>
<dbReference type="SUPFAM" id="SSF56281">
    <property type="entry name" value="Metallo-hydrolase/oxidoreductase"/>
    <property type="match status" value="1"/>
</dbReference>
<proteinExistence type="inferred from homology"/>
<evidence type="ECO:0000256" key="2">
    <source>
        <dbReference type="ARBA" id="ARBA00022723"/>
    </source>
</evidence>
<evidence type="ECO:0000259" key="6">
    <source>
        <dbReference type="SMART" id="SM00849"/>
    </source>
</evidence>
<keyword evidence="3" id="KW-0378">Hydrolase</keyword>
<dbReference type="PANTHER" id="PTHR42978">
    <property type="entry name" value="QUORUM-QUENCHING LACTONASE YTNP-RELATED-RELATED"/>
    <property type="match status" value="1"/>
</dbReference>
<evidence type="ECO:0000313" key="7">
    <source>
        <dbReference type="EMBL" id="GGH32863.1"/>
    </source>
</evidence>
<keyword evidence="8" id="KW-1185">Reference proteome</keyword>
<dbReference type="InterPro" id="IPR001279">
    <property type="entry name" value="Metallo-B-lactamas"/>
</dbReference>
<dbReference type="InterPro" id="IPR051013">
    <property type="entry name" value="MBL_superfamily_lactonases"/>
</dbReference>
<dbReference type="Gene3D" id="3.60.15.10">
    <property type="entry name" value="Ribonuclease Z/Hydroxyacylglutathione hydrolase-like"/>
    <property type="match status" value="1"/>
</dbReference>
<dbReference type="Pfam" id="PF00753">
    <property type="entry name" value="Lactamase_B"/>
    <property type="match status" value="1"/>
</dbReference>
<comment type="caution">
    <text evidence="7">The sequence shown here is derived from an EMBL/GenBank/DDBJ whole genome shotgun (WGS) entry which is preliminary data.</text>
</comment>
<dbReference type="InterPro" id="IPR036866">
    <property type="entry name" value="RibonucZ/Hydroxyglut_hydro"/>
</dbReference>
<accession>A0A917IAK9</accession>
<keyword evidence="5" id="KW-0732">Signal</keyword>
<evidence type="ECO:0000256" key="1">
    <source>
        <dbReference type="ARBA" id="ARBA00007749"/>
    </source>
</evidence>
<evidence type="ECO:0000256" key="5">
    <source>
        <dbReference type="SAM" id="SignalP"/>
    </source>
</evidence>
<comment type="similarity">
    <text evidence="1">Belongs to the metallo-beta-lactamase superfamily.</text>
</comment>